<evidence type="ECO:0000313" key="4">
    <source>
        <dbReference type="Proteomes" id="UP000199223"/>
    </source>
</evidence>
<gene>
    <name evidence="3" type="ORF">SAMN04488058_109105</name>
</gene>
<dbReference type="OrthoDB" id="72626at2"/>
<dbReference type="RefSeq" id="WP_092264681.1">
    <property type="nucleotide sequence ID" value="NZ_FNZA01000009.1"/>
</dbReference>
<keyword evidence="2" id="KW-0472">Membrane</keyword>
<keyword evidence="2" id="KW-1133">Transmembrane helix</keyword>
<feature type="transmembrane region" description="Helical" evidence="2">
    <location>
        <begin position="50"/>
        <end position="73"/>
    </location>
</feature>
<organism evidence="3 4">
    <name type="scientific">Deinococcus reticulitermitis</name>
    <dbReference type="NCBI Taxonomy" id="856736"/>
    <lineage>
        <taxon>Bacteria</taxon>
        <taxon>Thermotogati</taxon>
        <taxon>Deinococcota</taxon>
        <taxon>Deinococci</taxon>
        <taxon>Deinococcales</taxon>
        <taxon>Deinococcaceae</taxon>
        <taxon>Deinococcus</taxon>
    </lineage>
</organism>
<accession>A0A1H6ZMN4</accession>
<evidence type="ECO:0000313" key="3">
    <source>
        <dbReference type="EMBL" id="SEJ50850.1"/>
    </source>
</evidence>
<reference evidence="4" key="1">
    <citation type="submission" date="2016-10" db="EMBL/GenBank/DDBJ databases">
        <authorList>
            <person name="Varghese N."/>
            <person name="Submissions S."/>
        </authorList>
    </citation>
    <scope>NUCLEOTIDE SEQUENCE [LARGE SCALE GENOMIC DNA]</scope>
    <source>
        <strain evidence="4">CGMCC 1.10218</strain>
    </source>
</reference>
<evidence type="ECO:0000256" key="2">
    <source>
        <dbReference type="SAM" id="Phobius"/>
    </source>
</evidence>
<dbReference type="Proteomes" id="UP000199223">
    <property type="component" value="Unassembled WGS sequence"/>
</dbReference>
<feature type="region of interest" description="Disordered" evidence="1">
    <location>
        <begin position="1"/>
        <end position="47"/>
    </location>
</feature>
<protein>
    <submittedName>
        <fullName evidence="3">Uncharacterized protein</fullName>
    </submittedName>
</protein>
<name>A0A1H6ZMN4_9DEIO</name>
<sequence length="78" mass="8347">MKVTLQGEHDPQPTALHSAPPHTPTWAEEEREPSGSEPPAHGAAGNTRPIGTLMVIAVLLLSIFGMWMLILGIQQGRA</sequence>
<evidence type="ECO:0000256" key="1">
    <source>
        <dbReference type="SAM" id="MobiDB-lite"/>
    </source>
</evidence>
<keyword evidence="4" id="KW-1185">Reference proteome</keyword>
<dbReference type="AlphaFoldDB" id="A0A1H6ZMN4"/>
<dbReference type="EMBL" id="FNZA01000009">
    <property type="protein sequence ID" value="SEJ50850.1"/>
    <property type="molecule type" value="Genomic_DNA"/>
</dbReference>
<dbReference type="STRING" id="856736.SAMN04488058_109105"/>
<keyword evidence="2" id="KW-0812">Transmembrane</keyword>
<proteinExistence type="predicted"/>